<dbReference type="EMBL" id="BMYK01000020">
    <property type="protein sequence ID" value="GHC95478.1"/>
    <property type="molecule type" value="Genomic_DNA"/>
</dbReference>
<dbReference type="Gene3D" id="1.10.3210.10">
    <property type="entry name" value="Hypothetical protein af1432"/>
    <property type="match status" value="1"/>
</dbReference>
<dbReference type="PANTHER" id="PTHR33525:SF4">
    <property type="entry name" value="CYCLIC DI-GMP PHOSPHODIESTERASE CDGJ"/>
    <property type="match status" value="1"/>
</dbReference>
<dbReference type="Proteomes" id="UP000626210">
    <property type="component" value="Unassembled WGS sequence"/>
</dbReference>
<dbReference type="InterPro" id="IPR013976">
    <property type="entry name" value="HDOD"/>
</dbReference>
<dbReference type="PROSITE" id="PS51833">
    <property type="entry name" value="HDOD"/>
    <property type="match status" value="1"/>
</dbReference>
<accession>A0ABQ3G9W3</accession>
<dbReference type="Pfam" id="PF08668">
    <property type="entry name" value="HDOD"/>
    <property type="match status" value="1"/>
</dbReference>
<dbReference type="PANTHER" id="PTHR33525">
    <property type="match status" value="1"/>
</dbReference>
<comment type="caution">
    <text evidence="3">The sequence shown here is derived from an EMBL/GenBank/DDBJ whole genome shotgun (WGS) entry which is preliminary data.</text>
</comment>
<gene>
    <name evidence="3" type="ORF">GCM10007320_48510</name>
</gene>
<feature type="domain" description="HDOD" evidence="2">
    <location>
        <begin position="89"/>
        <end position="283"/>
    </location>
</feature>
<dbReference type="InterPro" id="IPR052340">
    <property type="entry name" value="RNase_Y/CdgJ"/>
</dbReference>
<dbReference type="RefSeq" id="WP_189689455.1">
    <property type="nucleotide sequence ID" value="NZ_BMYK01000020.1"/>
</dbReference>
<organism evidence="3 4">
    <name type="scientific">Pseudorhodoferax aquiterrae</name>
    <dbReference type="NCBI Taxonomy" id="747304"/>
    <lineage>
        <taxon>Bacteria</taxon>
        <taxon>Pseudomonadati</taxon>
        <taxon>Pseudomonadota</taxon>
        <taxon>Betaproteobacteria</taxon>
        <taxon>Burkholderiales</taxon>
        <taxon>Comamonadaceae</taxon>
    </lineage>
</organism>
<dbReference type="SUPFAM" id="SSF109604">
    <property type="entry name" value="HD-domain/PDEase-like"/>
    <property type="match status" value="1"/>
</dbReference>
<sequence>MLGGFIVVVLALGGLAWWWLQRRGAGPRHPAAAARRAAAPSRVSAPAPAAAPTTPALADTALAEDGRLVRHENLDSERRQALLQDLRQLPRPPRALHALVSPDFVARASSTELAELVMTEPVVAARVMAAVNSPLYGLRSAVTSVGQAITFLGLNTVRNLSLQHLLREAMPTPAPALRQEFDVLWSSSAIASELSLALARRLQLPDAAGMSTQLVLHFLGRFAAVTLLHMQAGTTLSPTGLQERALVEQQRLGLSSGEIGSLLLQEWGLPAAMEAPTRAIARVAFAVPPAPAQATRLVLAALCASLAERIARRQLTALQDYAPEQDPHDDLQALRPHLPAPVLAAVGEALRDPEIARVLA</sequence>
<name>A0ABQ3G9W3_9BURK</name>
<protein>
    <recommendedName>
        <fullName evidence="2">HDOD domain-containing protein</fullName>
    </recommendedName>
</protein>
<evidence type="ECO:0000313" key="3">
    <source>
        <dbReference type="EMBL" id="GHC95478.1"/>
    </source>
</evidence>
<feature type="region of interest" description="Disordered" evidence="1">
    <location>
        <begin position="35"/>
        <end position="54"/>
    </location>
</feature>
<evidence type="ECO:0000313" key="4">
    <source>
        <dbReference type="Proteomes" id="UP000626210"/>
    </source>
</evidence>
<proteinExistence type="predicted"/>
<reference evidence="4" key="1">
    <citation type="journal article" date="2019" name="Int. J. Syst. Evol. Microbiol.">
        <title>The Global Catalogue of Microorganisms (GCM) 10K type strain sequencing project: providing services to taxonomists for standard genome sequencing and annotation.</title>
        <authorList>
            <consortium name="The Broad Institute Genomics Platform"/>
            <consortium name="The Broad Institute Genome Sequencing Center for Infectious Disease"/>
            <person name="Wu L."/>
            <person name="Ma J."/>
        </authorList>
    </citation>
    <scope>NUCLEOTIDE SEQUENCE [LARGE SCALE GENOMIC DNA]</scope>
    <source>
        <strain evidence="4">KCTC 23314</strain>
    </source>
</reference>
<evidence type="ECO:0000259" key="2">
    <source>
        <dbReference type="PROSITE" id="PS51833"/>
    </source>
</evidence>
<evidence type="ECO:0000256" key="1">
    <source>
        <dbReference type="SAM" id="MobiDB-lite"/>
    </source>
</evidence>
<keyword evidence="4" id="KW-1185">Reference proteome</keyword>